<sequence length="101" mass="11081">MTVDWIGFGYASIIASGGFLGYHRKGSIVSLVAGLFFGLLAAYGAYRISWDPRDVKMSLLTAFFLTTFMGIRFKRSKKLMPAGIVAGLSLLMILRLVLLLT</sequence>
<dbReference type="InterPro" id="IPR044890">
    <property type="entry name" value="TMEM14_sf"/>
</dbReference>
<dbReference type="PANTHER" id="PTHR12668">
    <property type="entry name" value="TRANSMEMBRANE PROTEIN 14, 15"/>
    <property type="match status" value="1"/>
</dbReference>
<evidence type="ECO:0000256" key="3">
    <source>
        <dbReference type="ARBA" id="ARBA00022692"/>
    </source>
</evidence>
<dbReference type="Gene3D" id="1.10.10.1740">
    <property type="entry name" value="Transmembrane protein 14-like"/>
    <property type="match status" value="1"/>
</dbReference>
<comment type="subcellular location">
    <subcellularLocation>
        <location evidence="1">Membrane</location>
    </subcellularLocation>
</comment>
<organism evidence="7 9">
    <name type="scientific">Phascolarctos cinereus</name>
    <name type="common">Koala</name>
    <dbReference type="NCBI Taxonomy" id="38626"/>
    <lineage>
        <taxon>Eukaryota</taxon>
        <taxon>Metazoa</taxon>
        <taxon>Chordata</taxon>
        <taxon>Craniata</taxon>
        <taxon>Vertebrata</taxon>
        <taxon>Euteleostomi</taxon>
        <taxon>Mammalia</taxon>
        <taxon>Metatheria</taxon>
        <taxon>Diprotodontia</taxon>
        <taxon>Phascolarctidae</taxon>
        <taxon>Phascolarctos</taxon>
    </lineage>
</organism>
<dbReference type="GO" id="GO:0070453">
    <property type="term" value="P:regulation of heme biosynthetic process"/>
    <property type="evidence" value="ECO:0007669"/>
    <property type="project" value="TreeGrafter"/>
</dbReference>
<keyword evidence="5 6" id="KW-0472">Membrane</keyword>
<feature type="transmembrane region" description="Helical" evidence="6">
    <location>
        <begin position="80"/>
        <end position="100"/>
    </location>
</feature>
<evidence type="ECO:0000256" key="6">
    <source>
        <dbReference type="SAM" id="Phobius"/>
    </source>
</evidence>
<reference evidence="8 9" key="1">
    <citation type="submission" date="2025-04" db="UniProtKB">
        <authorList>
            <consortium name="RefSeq"/>
        </authorList>
    </citation>
    <scope>IDENTIFICATION</scope>
    <source>
        <tissue evidence="8 9">Spleen</tissue>
    </source>
</reference>
<dbReference type="GO" id="GO:0031966">
    <property type="term" value="C:mitochondrial membrane"/>
    <property type="evidence" value="ECO:0007669"/>
    <property type="project" value="TreeGrafter"/>
</dbReference>
<dbReference type="AlphaFoldDB" id="A0A6P5L1Y5"/>
<evidence type="ECO:0000313" key="9">
    <source>
        <dbReference type="RefSeq" id="XP_020849616.1"/>
    </source>
</evidence>
<dbReference type="GeneID" id="110213585"/>
<dbReference type="Pfam" id="PF03647">
    <property type="entry name" value="Tmemb_14"/>
    <property type="match status" value="1"/>
</dbReference>
<protein>
    <submittedName>
        <fullName evidence="8 9">Transmembrane protein 14A</fullName>
    </submittedName>
</protein>
<keyword evidence="3 6" id="KW-0812">Transmembrane</keyword>
<evidence type="ECO:0000256" key="5">
    <source>
        <dbReference type="ARBA" id="ARBA00023136"/>
    </source>
</evidence>
<evidence type="ECO:0000313" key="7">
    <source>
        <dbReference type="Proteomes" id="UP000515140"/>
    </source>
</evidence>
<feature type="transmembrane region" description="Helical" evidence="6">
    <location>
        <begin position="6"/>
        <end position="22"/>
    </location>
</feature>
<name>A0A6P5L1Y5_PHACI</name>
<dbReference type="InterPro" id="IPR005349">
    <property type="entry name" value="TMEM14"/>
</dbReference>
<dbReference type="PANTHER" id="PTHR12668:SF11">
    <property type="entry name" value="TRANSMEMBRANE PROTEIN 14A"/>
    <property type="match status" value="1"/>
</dbReference>
<gene>
    <name evidence="8 9" type="primary">TMEM14A</name>
</gene>
<feature type="transmembrane region" description="Helical" evidence="6">
    <location>
        <begin position="29"/>
        <end position="49"/>
    </location>
</feature>
<dbReference type="RefSeq" id="XP_020849615.1">
    <property type="nucleotide sequence ID" value="XM_020993956.1"/>
</dbReference>
<evidence type="ECO:0000313" key="8">
    <source>
        <dbReference type="RefSeq" id="XP_020849615.1"/>
    </source>
</evidence>
<keyword evidence="4 6" id="KW-1133">Transmembrane helix</keyword>
<keyword evidence="7" id="KW-1185">Reference proteome</keyword>
<evidence type="ECO:0000256" key="2">
    <source>
        <dbReference type="ARBA" id="ARBA00007590"/>
    </source>
</evidence>
<evidence type="ECO:0000256" key="1">
    <source>
        <dbReference type="ARBA" id="ARBA00004370"/>
    </source>
</evidence>
<dbReference type="RefSeq" id="XP_020849616.1">
    <property type="nucleotide sequence ID" value="XM_020993957.1"/>
</dbReference>
<comment type="similarity">
    <text evidence="2">Belongs to the TMEM14 family.</text>
</comment>
<evidence type="ECO:0000256" key="4">
    <source>
        <dbReference type="ARBA" id="ARBA00022989"/>
    </source>
</evidence>
<dbReference type="KEGG" id="pcw:110213585"/>
<dbReference type="Proteomes" id="UP000515140">
    <property type="component" value="Unplaced"/>
</dbReference>
<proteinExistence type="inferred from homology"/>
<accession>A0A6P5L1Y5</accession>
<dbReference type="CTD" id="28978"/>